<sequence>MASGQNTGGSSRRRVVRASSGGGSGRSVAVKQLLTRLRCTWRRQNPPRRAASVSFGYDLHSYSQNFDDGHHRL</sequence>
<name>A0A8T0SZM6_PANVG</name>
<proteinExistence type="predicted"/>
<keyword evidence="3" id="KW-1185">Reference proteome</keyword>
<reference evidence="2 3" key="1">
    <citation type="submission" date="2020-05" db="EMBL/GenBank/DDBJ databases">
        <title>WGS assembly of Panicum virgatum.</title>
        <authorList>
            <person name="Lovell J.T."/>
            <person name="Jenkins J."/>
            <person name="Shu S."/>
            <person name="Juenger T.E."/>
            <person name="Schmutz J."/>
        </authorList>
    </citation>
    <scope>NUCLEOTIDE SEQUENCE [LARGE SCALE GENOMIC DNA]</scope>
    <source>
        <strain evidence="3">cv. AP13</strain>
    </source>
</reference>
<protein>
    <submittedName>
        <fullName evidence="2">Uncharacterized protein</fullName>
    </submittedName>
</protein>
<dbReference type="EMBL" id="CM029045">
    <property type="protein sequence ID" value="KAG2602485.1"/>
    <property type="molecule type" value="Genomic_DNA"/>
</dbReference>
<evidence type="ECO:0000313" key="3">
    <source>
        <dbReference type="Proteomes" id="UP000823388"/>
    </source>
</evidence>
<accession>A0A8T0SZM6</accession>
<organism evidence="2 3">
    <name type="scientific">Panicum virgatum</name>
    <name type="common">Blackwell switchgrass</name>
    <dbReference type="NCBI Taxonomy" id="38727"/>
    <lineage>
        <taxon>Eukaryota</taxon>
        <taxon>Viridiplantae</taxon>
        <taxon>Streptophyta</taxon>
        <taxon>Embryophyta</taxon>
        <taxon>Tracheophyta</taxon>
        <taxon>Spermatophyta</taxon>
        <taxon>Magnoliopsida</taxon>
        <taxon>Liliopsida</taxon>
        <taxon>Poales</taxon>
        <taxon>Poaceae</taxon>
        <taxon>PACMAD clade</taxon>
        <taxon>Panicoideae</taxon>
        <taxon>Panicodae</taxon>
        <taxon>Paniceae</taxon>
        <taxon>Panicinae</taxon>
        <taxon>Panicum</taxon>
        <taxon>Panicum sect. Hiantes</taxon>
    </lineage>
</organism>
<dbReference type="PANTHER" id="PTHR34538:SF4">
    <property type="entry name" value="EXPRESSED PROTEIN"/>
    <property type="match status" value="1"/>
</dbReference>
<comment type="caution">
    <text evidence="2">The sequence shown here is derived from an EMBL/GenBank/DDBJ whole genome shotgun (WGS) entry which is preliminary data.</text>
</comment>
<feature type="region of interest" description="Disordered" evidence="1">
    <location>
        <begin position="1"/>
        <end position="27"/>
    </location>
</feature>
<gene>
    <name evidence="2" type="ORF">PVAP13_5KG683514</name>
</gene>
<evidence type="ECO:0000256" key="1">
    <source>
        <dbReference type="SAM" id="MobiDB-lite"/>
    </source>
</evidence>
<dbReference type="Proteomes" id="UP000823388">
    <property type="component" value="Chromosome 5K"/>
</dbReference>
<dbReference type="PANTHER" id="PTHR34538">
    <property type="entry name" value="EXPRESSED PROTEIN"/>
    <property type="match status" value="1"/>
</dbReference>
<dbReference type="AlphaFoldDB" id="A0A8T0SZM6"/>
<evidence type="ECO:0000313" key="2">
    <source>
        <dbReference type="EMBL" id="KAG2602485.1"/>
    </source>
</evidence>